<dbReference type="RefSeq" id="WP_176279849.1">
    <property type="nucleotide sequence ID" value="NZ_JABWMH010000003.1"/>
</dbReference>
<accession>A0ABX2N497</accession>
<feature type="signal peptide" evidence="1">
    <location>
        <begin position="1"/>
        <end position="19"/>
    </location>
</feature>
<evidence type="ECO:0000313" key="2">
    <source>
        <dbReference type="EMBL" id="NVD28391.1"/>
    </source>
</evidence>
<evidence type="ECO:0000256" key="1">
    <source>
        <dbReference type="SAM" id="SignalP"/>
    </source>
</evidence>
<feature type="chain" id="PRO_5046876304" description="Lipoprotein" evidence="1">
    <location>
        <begin position="20"/>
        <end position="183"/>
    </location>
</feature>
<name>A0ABX2N497_9SPHN</name>
<keyword evidence="1" id="KW-0732">Signal</keyword>
<comment type="caution">
    <text evidence="2">The sequence shown here is derived from an EMBL/GenBank/DDBJ whole genome shotgun (WGS) entry which is preliminary data.</text>
</comment>
<dbReference type="Proteomes" id="UP000652427">
    <property type="component" value="Unassembled WGS sequence"/>
</dbReference>
<reference evidence="2 3" key="1">
    <citation type="submission" date="2020-06" db="EMBL/GenBank/DDBJ databases">
        <authorList>
            <person name="Kim S.-J."/>
            <person name="Park S.-J."/>
        </authorList>
    </citation>
    <scope>NUCLEOTIDE SEQUENCE [LARGE SCALE GENOMIC DNA]</scope>
    <source>
        <strain evidence="2 3">SW-151</strain>
    </source>
</reference>
<keyword evidence="3" id="KW-1185">Reference proteome</keyword>
<evidence type="ECO:0000313" key="3">
    <source>
        <dbReference type="Proteomes" id="UP000652427"/>
    </source>
</evidence>
<proteinExistence type="predicted"/>
<gene>
    <name evidence="2" type="ORF">HUO14_10805</name>
</gene>
<sequence length="183" mass="19587">MTRSLSWILIGALAVSACAGPIETRVQTHQVIAAAAPKQFTLSPKDAPENRDLAMTRDLVAKSLIAKGYQSAPDASILVHVALSGRAADIAVDGGEKDSSHTIASAKQQKRFQSCKDQEHRLTVSLFDQARGTKLYTGNAAEYHCKGTIAQSVPFLVDSALSGLDRELTEAPSKTIRTRQGVE</sequence>
<dbReference type="PROSITE" id="PS51257">
    <property type="entry name" value="PROKAR_LIPOPROTEIN"/>
    <property type="match status" value="1"/>
</dbReference>
<evidence type="ECO:0008006" key="4">
    <source>
        <dbReference type="Google" id="ProtNLM"/>
    </source>
</evidence>
<dbReference type="EMBL" id="JABWMH010000003">
    <property type="protein sequence ID" value="NVD28391.1"/>
    <property type="molecule type" value="Genomic_DNA"/>
</dbReference>
<organism evidence="2 3">
    <name type="scientific">Parasphingorhabdus flavimaris</name>
    <dbReference type="NCBI Taxonomy" id="266812"/>
    <lineage>
        <taxon>Bacteria</taxon>
        <taxon>Pseudomonadati</taxon>
        <taxon>Pseudomonadota</taxon>
        <taxon>Alphaproteobacteria</taxon>
        <taxon>Sphingomonadales</taxon>
        <taxon>Sphingomonadaceae</taxon>
        <taxon>Parasphingorhabdus</taxon>
    </lineage>
</organism>
<protein>
    <recommendedName>
        <fullName evidence="4">Lipoprotein</fullName>
    </recommendedName>
</protein>